<evidence type="ECO:0000256" key="7">
    <source>
        <dbReference type="ARBA" id="ARBA00022842"/>
    </source>
</evidence>
<sequence length="388" mass="43101">MREILHIQGGQCGNQIGTKFWEVVCDEHGIDPTGQYVGNTELQLERVNVYYNEGSNGRYVPRAVLMDLEPGTMDAARTGIYGQIFRPDNFIFGQSGAGNNFAKGHYTEGAELIDSVLDVVRKEVENCDCLQGFQVCHSLGGGTGSGMGTLLISKIREEYPDRMMLTFSVFPSPKVSDTVVEPYNATLSVHQLVENADECMVLDNEALYDICFRTLKLSTPSFGDLNHLISATMSGVTCCLRFPGQLNSDLRKLAVNLIPFPRLHFFMVGFAPLTSRGSQNYRALTWIPNNVKSSVCDIPPKGLSMASTFVGNSTSIQEMFRRVSEQFTAMFRRKAFLHWYTGEGMDEMEFTEAESNMNDLVAEYQQYQDASAGDDDDSGEEENEGAES</sequence>
<evidence type="ECO:0000313" key="15">
    <source>
        <dbReference type="Proteomes" id="UP000743370"/>
    </source>
</evidence>
<dbReference type="InterPro" id="IPR000217">
    <property type="entry name" value="Tubulin"/>
</dbReference>
<dbReference type="Proteomes" id="UP000743370">
    <property type="component" value="Unassembled WGS sequence"/>
</dbReference>
<evidence type="ECO:0000313" key="14">
    <source>
        <dbReference type="EMBL" id="KAG2411170.1"/>
    </source>
</evidence>
<dbReference type="GO" id="GO:0005874">
    <property type="term" value="C:microtubule"/>
    <property type="evidence" value="ECO:0007669"/>
    <property type="project" value="UniProtKB-KW"/>
</dbReference>
<feature type="domain" description="Tubulin/FtsZ GTPase" evidence="13">
    <location>
        <begin position="47"/>
        <end position="244"/>
    </location>
</feature>
<evidence type="ECO:0000256" key="9">
    <source>
        <dbReference type="ARBA" id="ARBA00023212"/>
    </source>
</evidence>
<evidence type="ECO:0000256" key="6">
    <source>
        <dbReference type="ARBA" id="ARBA00022741"/>
    </source>
</evidence>
<dbReference type="Gene3D" id="1.10.287.600">
    <property type="entry name" value="Helix hairpin bin"/>
    <property type="match status" value="1"/>
</dbReference>
<keyword evidence="9" id="KW-0206">Cytoskeleton</keyword>
<accession>A0A8T0LEP2</accession>
<dbReference type="GO" id="GO:0005525">
    <property type="term" value="F:GTP binding"/>
    <property type="evidence" value="ECO:0007669"/>
    <property type="project" value="UniProtKB-UniRule"/>
</dbReference>
<dbReference type="InterPro" id="IPR008280">
    <property type="entry name" value="Tub_FtsZ_C"/>
</dbReference>
<dbReference type="SUPFAM" id="SSF52490">
    <property type="entry name" value="Tubulin nucleotide-binding domain-like"/>
    <property type="match status" value="1"/>
</dbReference>
<dbReference type="InterPro" id="IPR023123">
    <property type="entry name" value="Tubulin_C"/>
</dbReference>
<evidence type="ECO:0000256" key="8">
    <source>
        <dbReference type="ARBA" id="ARBA00023134"/>
    </source>
</evidence>
<dbReference type="InterPro" id="IPR002453">
    <property type="entry name" value="Beta_tubulin"/>
</dbReference>
<evidence type="ECO:0000256" key="4">
    <source>
        <dbReference type="ARBA" id="ARBA00022490"/>
    </source>
</evidence>
<dbReference type="InterPro" id="IPR018316">
    <property type="entry name" value="Tubulin/FtsZ_2-layer-sand-dom"/>
</dbReference>
<comment type="subunit">
    <text evidence="11">Dimer of alpha and beta chains. A typical microtubule is a hollow water-filled tube with an outer diameter of 25 nm and an inner diameter of 15 nM. Alpha-beta heterodimers associate head-to-tail to form protofilaments running lengthwise along the microtubule wall with the beta-tubulin subunit facing the microtubule plus end conferring a structural polarity. Microtubules usually have 13 protofilaments but different protofilament numbers can be found in some organisms and specialized cells.</text>
</comment>
<dbReference type="InterPro" id="IPR013838">
    <property type="entry name" value="Beta-tubulin_BS"/>
</dbReference>
<evidence type="ECO:0000259" key="13">
    <source>
        <dbReference type="SMART" id="SM00864"/>
    </source>
</evidence>
<evidence type="ECO:0000256" key="10">
    <source>
        <dbReference type="ARBA" id="ARBA00034296"/>
    </source>
</evidence>
<dbReference type="AlphaFoldDB" id="A0A8T0LEP2"/>
<protein>
    <recommendedName>
        <fullName evidence="11">Tubulin beta chain</fullName>
    </recommendedName>
</protein>
<evidence type="ECO:0000256" key="12">
    <source>
        <dbReference type="SAM" id="MobiDB-lite"/>
    </source>
</evidence>
<dbReference type="CDD" id="cd02187">
    <property type="entry name" value="beta_tubulin"/>
    <property type="match status" value="1"/>
</dbReference>
<comment type="subcellular location">
    <subcellularLocation>
        <location evidence="2">Cytoplasm</location>
        <location evidence="2">Cytoskeleton</location>
    </subcellularLocation>
</comment>
<dbReference type="EMBL" id="JABFOF010000001">
    <property type="protein sequence ID" value="KAG2411170.1"/>
    <property type="molecule type" value="Genomic_DNA"/>
</dbReference>
<name>A0A8T0LEP2_PHAAN</name>
<comment type="function">
    <text evidence="10 11">Tubulin is the major constituent of microtubules, a cylinder consisting of laterally associated linear protofilaments composed of alpha- and beta-tubulin heterodimers. Microtubules grow by the addition of GTP-tubulin dimers to the microtubule end, where a stabilizing cap forms. Below the cap, tubulin dimers are in GDP-bound state, owing to GTPase activity of alpha-tubulin.</text>
</comment>
<dbReference type="PRINTS" id="PR01161">
    <property type="entry name" value="TUBULIN"/>
</dbReference>
<dbReference type="Pfam" id="PF03953">
    <property type="entry name" value="Tubulin_C"/>
    <property type="match status" value="1"/>
</dbReference>
<dbReference type="InterPro" id="IPR017975">
    <property type="entry name" value="Tubulin_CS"/>
</dbReference>
<dbReference type="PRINTS" id="PR01163">
    <property type="entry name" value="BETATUBULIN"/>
</dbReference>
<dbReference type="SMART" id="SM00864">
    <property type="entry name" value="Tubulin"/>
    <property type="match status" value="1"/>
</dbReference>
<organism evidence="14 15">
    <name type="scientific">Phaseolus angularis</name>
    <name type="common">Azuki bean</name>
    <name type="synonym">Vigna angularis</name>
    <dbReference type="NCBI Taxonomy" id="3914"/>
    <lineage>
        <taxon>Eukaryota</taxon>
        <taxon>Viridiplantae</taxon>
        <taxon>Streptophyta</taxon>
        <taxon>Embryophyta</taxon>
        <taxon>Tracheophyta</taxon>
        <taxon>Spermatophyta</taxon>
        <taxon>Magnoliopsida</taxon>
        <taxon>eudicotyledons</taxon>
        <taxon>Gunneridae</taxon>
        <taxon>Pentapetalae</taxon>
        <taxon>rosids</taxon>
        <taxon>fabids</taxon>
        <taxon>Fabales</taxon>
        <taxon>Fabaceae</taxon>
        <taxon>Papilionoideae</taxon>
        <taxon>50 kb inversion clade</taxon>
        <taxon>NPAAA clade</taxon>
        <taxon>indigoferoid/millettioid clade</taxon>
        <taxon>Phaseoleae</taxon>
        <taxon>Vigna</taxon>
    </lineage>
</organism>
<keyword evidence="8 11" id="KW-0342">GTP-binding</keyword>
<dbReference type="GO" id="GO:0007017">
    <property type="term" value="P:microtubule-based process"/>
    <property type="evidence" value="ECO:0007669"/>
    <property type="project" value="InterPro"/>
</dbReference>
<comment type="similarity">
    <text evidence="3 11">Belongs to the tubulin family.</text>
</comment>
<dbReference type="PROSITE" id="PS00228">
    <property type="entry name" value="TUBULIN_B_AUTOREG"/>
    <property type="match status" value="1"/>
</dbReference>
<evidence type="ECO:0000256" key="2">
    <source>
        <dbReference type="ARBA" id="ARBA00004245"/>
    </source>
</evidence>
<dbReference type="GO" id="GO:0005200">
    <property type="term" value="F:structural constituent of cytoskeleton"/>
    <property type="evidence" value="ECO:0007669"/>
    <property type="project" value="InterPro"/>
</dbReference>
<keyword evidence="6 11" id="KW-0547">Nucleotide-binding</keyword>
<proteinExistence type="inferred from homology"/>
<evidence type="ECO:0000256" key="11">
    <source>
        <dbReference type="RuleBase" id="RU000352"/>
    </source>
</evidence>
<dbReference type="FunFam" id="3.40.50.1440:FF:000005">
    <property type="entry name" value="Tubulin beta chain"/>
    <property type="match status" value="1"/>
</dbReference>
<evidence type="ECO:0000256" key="1">
    <source>
        <dbReference type="ARBA" id="ARBA00001946"/>
    </source>
</evidence>
<feature type="compositionally biased region" description="Acidic residues" evidence="12">
    <location>
        <begin position="372"/>
        <end position="388"/>
    </location>
</feature>
<dbReference type="Gene3D" id="3.40.50.1440">
    <property type="entry name" value="Tubulin/FtsZ, GTPase domain"/>
    <property type="match status" value="1"/>
</dbReference>
<dbReference type="SUPFAM" id="SSF55307">
    <property type="entry name" value="Tubulin C-terminal domain-like"/>
    <property type="match status" value="1"/>
</dbReference>
<reference evidence="14 15" key="1">
    <citation type="submission" date="2020-05" db="EMBL/GenBank/DDBJ databases">
        <title>Vigna angularis (adzuki bean) Var. LongXiaoDou No. 4 denovo assembly.</title>
        <authorList>
            <person name="Xiang H."/>
        </authorList>
    </citation>
    <scope>NUCLEOTIDE SEQUENCE [LARGE SCALE GENOMIC DNA]</scope>
    <source>
        <tissue evidence="14">Leaf</tissue>
    </source>
</reference>
<dbReference type="PROSITE" id="PS00227">
    <property type="entry name" value="TUBULIN"/>
    <property type="match status" value="1"/>
</dbReference>
<dbReference type="GO" id="GO:0003924">
    <property type="term" value="F:GTPase activity"/>
    <property type="evidence" value="ECO:0007669"/>
    <property type="project" value="InterPro"/>
</dbReference>
<comment type="cofactor">
    <cofactor evidence="1">
        <name>Mg(2+)</name>
        <dbReference type="ChEBI" id="CHEBI:18420"/>
    </cofactor>
</comment>
<evidence type="ECO:0000256" key="3">
    <source>
        <dbReference type="ARBA" id="ARBA00009636"/>
    </source>
</evidence>
<feature type="region of interest" description="Disordered" evidence="12">
    <location>
        <begin position="365"/>
        <end position="388"/>
    </location>
</feature>
<keyword evidence="7" id="KW-0460">Magnesium</keyword>
<evidence type="ECO:0000256" key="5">
    <source>
        <dbReference type="ARBA" id="ARBA00022701"/>
    </source>
</evidence>
<dbReference type="InterPro" id="IPR003008">
    <property type="entry name" value="Tubulin_FtsZ_GTPase"/>
</dbReference>
<comment type="caution">
    <text evidence="14">The sequence shown here is derived from an EMBL/GenBank/DDBJ whole genome shotgun (WGS) entry which is preliminary data.</text>
</comment>
<keyword evidence="4" id="KW-0963">Cytoplasm</keyword>
<dbReference type="PANTHER" id="PTHR11588">
    <property type="entry name" value="TUBULIN"/>
    <property type="match status" value="1"/>
</dbReference>
<dbReference type="FunFam" id="1.10.287.600:FF:000002">
    <property type="entry name" value="Tubulin beta chain"/>
    <property type="match status" value="1"/>
</dbReference>
<keyword evidence="5 11" id="KW-0493">Microtubule</keyword>
<gene>
    <name evidence="14" type="ORF">HKW66_Vig0257950</name>
</gene>
<dbReference type="InterPro" id="IPR036525">
    <property type="entry name" value="Tubulin/FtsZ_GTPase_sf"/>
</dbReference>
<dbReference type="Pfam" id="PF00091">
    <property type="entry name" value="Tubulin"/>
    <property type="match status" value="1"/>
</dbReference>